<organism evidence="2 3">
    <name type="scientific">Aduncisulcus paluster</name>
    <dbReference type="NCBI Taxonomy" id="2918883"/>
    <lineage>
        <taxon>Eukaryota</taxon>
        <taxon>Metamonada</taxon>
        <taxon>Carpediemonas-like organisms</taxon>
        <taxon>Aduncisulcus</taxon>
    </lineage>
</organism>
<feature type="non-terminal residue" evidence="2">
    <location>
        <position position="1"/>
    </location>
</feature>
<protein>
    <submittedName>
        <fullName evidence="2">Uncharacterized protein</fullName>
    </submittedName>
</protein>
<feature type="region of interest" description="Disordered" evidence="1">
    <location>
        <begin position="105"/>
        <end position="131"/>
    </location>
</feature>
<keyword evidence="3" id="KW-1185">Reference proteome</keyword>
<comment type="caution">
    <text evidence="2">The sequence shown here is derived from an EMBL/GenBank/DDBJ whole genome shotgun (WGS) entry which is preliminary data.</text>
</comment>
<accession>A0ABQ5KL48</accession>
<reference evidence="2" key="1">
    <citation type="submission" date="2022-03" db="EMBL/GenBank/DDBJ databases">
        <title>Draft genome sequence of Aduncisulcus paluster, a free-living microaerophilic Fornicata.</title>
        <authorList>
            <person name="Yuyama I."/>
            <person name="Kume K."/>
            <person name="Tamura T."/>
            <person name="Inagaki Y."/>
            <person name="Hashimoto T."/>
        </authorList>
    </citation>
    <scope>NUCLEOTIDE SEQUENCE</scope>
    <source>
        <strain evidence="2">NY0171</strain>
    </source>
</reference>
<evidence type="ECO:0000313" key="3">
    <source>
        <dbReference type="Proteomes" id="UP001057375"/>
    </source>
</evidence>
<gene>
    <name evidence="2" type="ORF">ADUPG1_007213</name>
</gene>
<dbReference type="Proteomes" id="UP001057375">
    <property type="component" value="Unassembled WGS sequence"/>
</dbReference>
<evidence type="ECO:0000313" key="2">
    <source>
        <dbReference type="EMBL" id="GKT33236.1"/>
    </source>
</evidence>
<name>A0ABQ5KL48_9EUKA</name>
<proteinExistence type="predicted"/>
<sequence>PHLFPFLFELHGFGNLLTLIEGCKEEDFRLAMCNHLHISSESIGLGNDDVGPDGTLWKNAGMSKSPSFLSSSALSSSTLVSSSASPPPPSMVSGGLLGSSGIQISQIPSSSASSSASSSSSSGVPANPSLSSHRSHMPPFFSAASSRSLISSLPLSFPSSSAADTLSHAIAIIMVSVHGVLMAATRKGQNWKNDLQKSMKSGAITSRFVYSSQCGL</sequence>
<evidence type="ECO:0000256" key="1">
    <source>
        <dbReference type="SAM" id="MobiDB-lite"/>
    </source>
</evidence>
<dbReference type="EMBL" id="BQXS01010179">
    <property type="protein sequence ID" value="GKT33236.1"/>
    <property type="molecule type" value="Genomic_DNA"/>
</dbReference>